<keyword evidence="2" id="KW-0378">Hydrolase</keyword>
<accession>A0A1E3AIN6</accession>
<dbReference type="SUPFAM" id="SSF56601">
    <property type="entry name" value="beta-lactamase/transpeptidase-like"/>
    <property type="match status" value="1"/>
</dbReference>
<dbReference type="Pfam" id="PF00144">
    <property type="entry name" value="Beta-lactamase"/>
    <property type="match status" value="1"/>
</dbReference>
<dbReference type="PANTHER" id="PTHR43283">
    <property type="entry name" value="BETA-LACTAMASE-RELATED"/>
    <property type="match status" value="1"/>
</dbReference>
<comment type="caution">
    <text evidence="2">The sequence shown here is derived from an EMBL/GenBank/DDBJ whole genome shotgun (WGS) entry which is preliminary data.</text>
</comment>
<dbReference type="GO" id="GO:0019875">
    <property type="term" value="F:6-aminohexanoate-dimer hydrolase activity"/>
    <property type="evidence" value="ECO:0007669"/>
    <property type="project" value="UniProtKB-EC"/>
</dbReference>
<evidence type="ECO:0000259" key="1">
    <source>
        <dbReference type="Pfam" id="PF00144"/>
    </source>
</evidence>
<dbReference type="PATRIC" id="fig|1432052.4.peg.266"/>
<dbReference type="EC" id="3.5.1.46" evidence="2"/>
<sequence length="323" mass="36155">MDKQIKALEDLITTEYSNITGIAINKNGQNIYEAYFNGYTPDDTTHIMSVTKSILSALIGIAIDNNYIQSPDQKVLDFFHDYKPKRGEKTIQDVTIKNLLTMTAPYKYKSEPYTKVYSSPDWVQAALDLLGGRAGITGEFKYSTVGVQILSGILVNATGMPIADFAAERFFTPLGIKKPRNIVLHNKEEHFAFLKECHPTGWVIDPKGVNTAGWGLCLSPRDMVKIGELYRNGGVYDGKRLLSSAWIEESTREQSRWGEMPYGYLWWLLEIGGNHCYAAIGDAGNIILVNPRKALTVAVTSCFIRRQVPIMELLTEQIVPTFA</sequence>
<dbReference type="InterPro" id="IPR050789">
    <property type="entry name" value="Diverse_Enzym_Activities"/>
</dbReference>
<evidence type="ECO:0000313" key="2">
    <source>
        <dbReference type="EMBL" id="ODM08613.1"/>
    </source>
</evidence>
<protein>
    <submittedName>
        <fullName evidence="2">6-aminohexanoate-dimer hydrolase</fullName>
        <ecNumber evidence="2">3.5.1.46</ecNumber>
    </submittedName>
</protein>
<dbReference type="InterPro" id="IPR001466">
    <property type="entry name" value="Beta-lactam-related"/>
</dbReference>
<dbReference type="PANTHER" id="PTHR43283:SF7">
    <property type="entry name" value="BETA-LACTAMASE-RELATED DOMAIN-CONTAINING PROTEIN"/>
    <property type="match status" value="1"/>
</dbReference>
<proteinExistence type="predicted"/>
<dbReference type="AlphaFoldDB" id="A0A1E3AIN6"/>
<name>A0A1E3AIN6_9FIRM</name>
<gene>
    <name evidence="2" type="primary">nylB</name>
    <name evidence="2" type="ORF">BEI61_00242</name>
</gene>
<dbReference type="InterPro" id="IPR012338">
    <property type="entry name" value="Beta-lactam/transpept-like"/>
</dbReference>
<evidence type="ECO:0000313" key="3">
    <source>
        <dbReference type="Proteomes" id="UP000094067"/>
    </source>
</evidence>
<dbReference type="Gene3D" id="3.40.710.10">
    <property type="entry name" value="DD-peptidase/beta-lactamase superfamily"/>
    <property type="match status" value="1"/>
</dbReference>
<dbReference type="RefSeq" id="WP_069150960.1">
    <property type="nucleotide sequence ID" value="NZ_MCGH01000001.1"/>
</dbReference>
<dbReference type="Proteomes" id="UP000094067">
    <property type="component" value="Unassembled WGS sequence"/>
</dbReference>
<reference evidence="2 3" key="1">
    <citation type="submission" date="2016-07" db="EMBL/GenBank/DDBJ databases">
        <title>Characterization of isolates of Eisenbergiella tayi derived from blood cultures, using whole genome sequencing.</title>
        <authorList>
            <person name="Burdz T."/>
            <person name="Wiebe D."/>
            <person name="Huynh C."/>
            <person name="Bernard K."/>
        </authorList>
    </citation>
    <scope>NUCLEOTIDE SEQUENCE [LARGE SCALE GENOMIC DNA]</scope>
    <source>
        <strain evidence="2 3">NML 110608</strain>
    </source>
</reference>
<organism evidence="2 3">
    <name type="scientific">Eisenbergiella tayi</name>
    <dbReference type="NCBI Taxonomy" id="1432052"/>
    <lineage>
        <taxon>Bacteria</taxon>
        <taxon>Bacillati</taxon>
        <taxon>Bacillota</taxon>
        <taxon>Clostridia</taxon>
        <taxon>Lachnospirales</taxon>
        <taxon>Lachnospiraceae</taxon>
        <taxon>Eisenbergiella</taxon>
    </lineage>
</organism>
<dbReference type="EMBL" id="MCGH01000001">
    <property type="protein sequence ID" value="ODM08613.1"/>
    <property type="molecule type" value="Genomic_DNA"/>
</dbReference>
<feature type="domain" description="Beta-lactamase-related" evidence="1">
    <location>
        <begin position="22"/>
        <end position="301"/>
    </location>
</feature>